<keyword evidence="2" id="KW-1185">Reference proteome</keyword>
<dbReference type="EMBL" id="JAVHJL010000009">
    <property type="protein sequence ID" value="KAK6497813.1"/>
    <property type="molecule type" value="Genomic_DNA"/>
</dbReference>
<name>A0AAV9VYH0_9PEZI</name>
<gene>
    <name evidence="1" type="ORF">TWF481_012215</name>
</gene>
<accession>A0AAV9VYH0</accession>
<dbReference type="AlphaFoldDB" id="A0AAV9VYH0"/>
<comment type="caution">
    <text evidence="1">The sequence shown here is derived from an EMBL/GenBank/DDBJ whole genome shotgun (WGS) entry which is preliminary data.</text>
</comment>
<dbReference type="Proteomes" id="UP001370758">
    <property type="component" value="Unassembled WGS sequence"/>
</dbReference>
<evidence type="ECO:0000313" key="2">
    <source>
        <dbReference type="Proteomes" id="UP001370758"/>
    </source>
</evidence>
<reference evidence="1 2" key="1">
    <citation type="submission" date="2023-08" db="EMBL/GenBank/DDBJ databases">
        <authorList>
            <person name="Palmer J.M."/>
        </authorList>
    </citation>
    <scope>NUCLEOTIDE SEQUENCE [LARGE SCALE GENOMIC DNA]</scope>
    <source>
        <strain evidence="1 2">TWF481</strain>
    </source>
</reference>
<protein>
    <submittedName>
        <fullName evidence="1">Uncharacterized protein</fullName>
    </submittedName>
</protein>
<proteinExistence type="predicted"/>
<organism evidence="1 2">
    <name type="scientific">Arthrobotrys musiformis</name>
    <dbReference type="NCBI Taxonomy" id="47236"/>
    <lineage>
        <taxon>Eukaryota</taxon>
        <taxon>Fungi</taxon>
        <taxon>Dikarya</taxon>
        <taxon>Ascomycota</taxon>
        <taxon>Pezizomycotina</taxon>
        <taxon>Orbiliomycetes</taxon>
        <taxon>Orbiliales</taxon>
        <taxon>Orbiliaceae</taxon>
        <taxon>Arthrobotrys</taxon>
    </lineage>
</organism>
<evidence type="ECO:0000313" key="1">
    <source>
        <dbReference type="EMBL" id="KAK6497813.1"/>
    </source>
</evidence>
<sequence>MTTAEIVLGNGETITINKELEKYLKLKWETSLIAAVELIEILGECVMLATDPDIKKLRMDRQISG</sequence>